<feature type="transmembrane region" description="Helical" evidence="7">
    <location>
        <begin position="6"/>
        <end position="24"/>
    </location>
</feature>
<feature type="compositionally biased region" description="Polar residues" evidence="6">
    <location>
        <begin position="295"/>
        <end position="304"/>
    </location>
</feature>
<dbReference type="EMBL" id="CAJSTJ010000157">
    <property type="protein sequence ID" value="CAG7563389.1"/>
    <property type="molecule type" value="Genomic_DNA"/>
</dbReference>
<dbReference type="Proteomes" id="UP000693738">
    <property type="component" value="Unassembled WGS sequence"/>
</dbReference>
<evidence type="ECO:0000256" key="3">
    <source>
        <dbReference type="ARBA" id="ARBA00022989"/>
    </source>
</evidence>
<keyword evidence="3 7" id="KW-1133">Transmembrane helix</keyword>
<name>A0A8J2J4S2_FUSEQ</name>
<feature type="transmembrane region" description="Helical" evidence="7">
    <location>
        <begin position="36"/>
        <end position="65"/>
    </location>
</feature>
<comment type="subcellular location">
    <subcellularLocation>
        <location evidence="1">Membrane</location>
        <topology evidence="1">Multi-pass membrane protein</topology>
    </subcellularLocation>
</comment>
<feature type="compositionally biased region" description="Low complexity" evidence="6">
    <location>
        <begin position="279"/>
        <end position="294"/>
    </location>
</feature>
<feature type="transmembrane region" description="Helical" evidence="7">
    <location>
        <begin position="85"/>
        <end position="109"/>
    </location>
</feature>
<feature type="transmembrane region" description="Helical" evidence="7">
    <location>
        <begin position="251"/>
        <end position="272"/>
    </location>
</feature>
<feature type="transmembrane region" description="Helical" evidence="7">
    <location>
        <begin position="181"/>
        <end position="205"/>
    </location>
</feature>
<feature type="region of interest" description="Disordered" evidence="6">
    <location>
        <begin position="279"/>
        <end position="313"/>
    </location>
</feature>
<evidence type="ECO:0000313" key="9">
    <source>
        <dbReference type="EMBL" id="CAG7563389.1"/>
    </source>
</evidence>
<dbReference type="GO" id="GO:0016020">
    <property type="term" value="C:membrane"/>
    <property type="evidence" value="ECO:0007669"/>
    <property type="project" value="UniProtKB-SubCell"/>
</dbReference>
<sequence length="356" mass="40075">YPCANIDQAIQAILLVLAFITLMLRGWARVLSRQSLWILTDVLAWAGWVFTLGWFICSTMALQILIDNPAKTEELIVESEEYLKIVFVAQYLFDIGIYFPKLSITLFYWSLIPRIMGRLRNALIGVSVYLCCCLVATILLDTLICQPISDNWYGSKFMHRTFRTNLFRSVPNQLKSVWNSYTAFVVQWVLNWSTDLVAFLYPFFLLKHISLRKEQKLALIGVFSLGAITLSVSLARFIAYNATDFELEDESGNIMSTAEMATAVIVVCLPGLRRFIGRSKSPVQSSGPSGPSSGYVQTTGNNNPRHPPSAYQKWGVRDDEIGLVTEIRAGDSTELTDMERSSDGKSVYVRHSMTAT</sequence>
<evidence type="ECO:0000256" key="5">
    <source>
        <dbReference type="ARBA" id="ARBA00038359"/>
    </source>
</evidence>
<evidence type="ECO:0000256" key="7">
    <source>
        <dbReference type="SAM" id="Phobius"/>
    </source>
</evidence>
<proteinExistence type="inferred from homology"/>
<dbReference type="PANTHER" id="PTHR33048">
    <property type="entry name" value="PTH11-LIKE INTEGRAL MEMBRANE PROTEIN (AFU_ORTHOLOGUE AFUA_5G11245)"/>
    <property type="match status" value="1"/>
</dbReference>
<keyword evidence="4 7" id="KW-0472">Membrane</keyword>
<comment type="similarity">
    <text evidence="5">Belongs to the SAT4 family.</text>
</comment>
<comment type="caution">
    <text evidence="9">The sequence shown here is derived from an EMBL/GenBank/DDBJ whole genome shotgun (WGS) entry which is preliminary data.</text>
</comment>
<feature type="domain" description="Rhodopsin" evidence="8">
    <location>
        <begin position="24"/>
        <end position="276"/>
    </location>
</feature>
<keyword evidence="2 7" id="KW-0812">Transmembrane</keyword>
<feature type="transmembrane region" description="Helical" evidence="7">
    <location>
        <begin position="217"/>
        <end position="239"/>
    </location>
</feature>
<evidence type="ECO:0000256" key="2">
    <source>
        <dbReference type="ARBA" id="ARBA00022692"/>
    </source>
</evidence>
<dbReference type="PANTHER" id="PTHR33048:SF92">
    <property type="entry name" value="INTEGRAL MEMBRANE PROTEIN"/>
    <property type="match status" value="1"/>
</dbReference>
<evidence type="ECO:0000256" key="4">
    <source>
        <dbReference type="ARBA" id="ARBA00023136"/>
    </source>
</evidence>
<feature type="region of interest" description="Disordered" evidence="6">
    <location>
        <begin position="330"/>
        <end position="356"/>
    </location>
</feature>
<feature type="non-terminal residue" evidence="9">
    <location>
        <position position="1"/>
    </location>
</feature>
<evidence type="ECO:0000256" key="1">
    <source>
        <dbReference type="ARBA" id="ARBA00004141"/>
    </source>
</evidence>
<evidence type="ECO:0000256" key="6">
    <source>
        <dbReference type="SAM" id="MobiDB-lite"/>
    </source>
</evidence>
<dbReference type="Pfam" id="PF20684">
    <property type="entry name" value="Fung_rhodopsin"/>
    <property type="match status" value="1"/>
</dbReference>
<organism evidence="9 10">
    <name type="scientific">Fusarium equiseti</name>
    <name type="common">Fusarium scirpi</name>
    <dbReference type="NCBI Taxonomy" id="61235"/>
    <lineage>
        <taxon>Eukaryota</taxon>
        <taxon>Fungi</taxon>
        <taxon>Dikarya</taxon>
        <taxon>Ascomycota</taxon>
        <taxon>Pezizomycotina</taxon>
        <taxon>Sordariomycetes</taxon>
        <taxon>Hypocreomycetidae</taxon>
        <taxon>Hypocreales</taxon>
        <taxon>Nectriaceae</taxon>
        <taxon>Fusarium</taxon>
        <taxon>Fusarium incarnatum-equiseti species complex</taxon>
    </lineage>
</organism>
<gene>
    <name evidence="9" type="ORF">FEQUK3_LOCUS9100</name>
</gene>
<dbReference type="AlphaFoldDB" id="A0A8J2J4S2"/>
<reference evidence="9" key="1">
    <citation type="submission" date="2021-05" db="EMBL/GenBank/DDBJ databases">
        <authorList>
            <person name="Khan N."/>
        </authorList>
    </citation>
    <scope>NUCLEOTIDE SEQUENCE</scope>
</reference>
<protein>
    <recommendedName>
        <fullName evidence="8">Rhodopsin domain-containing protein</fullName>
    </recommendedName>
</protein>
<feature type="transmembrane region" description="Helical" evidence="7">
    <location>
        <begin position="121"/>
        <end position="140"/>
    </location>
</feature>
<accession>A0A8J2J4S2</accession>
<dbReference type="InterPro" id="IPR049326">
    <property type="entry name" value="Rhodopsin_dom_fungi"/>
</dbReference>
<evidence type="ECO:0000259" key="8">
    <source>
        <dbReference type="Pfam" id="PF20684"/>
    </source>
</evidence>
<dbReference type="InterPro" id="IPR052337">
    <property type="entry name" value="SAT4-like"/>
</dbReference>
<evidence type="ECO:0000313" key="10">
    <source>
        <dbReference type="Proteomes" id="UP000693738"/>
    </source>
</evidence>